<proteinExistence type="predicted"/>
<protein>
    <submittedName>
        <fullName evidence="1">Uncharacterized protein</fullName>
    </submittedName>
</protein>
<sequence>MLSIARYTVRKEGRAVGGSGQKKPRQPSSCPVWVSACQKRTYVL</sequence>
<accession>U1Y8R4</accession>
<dbReference type="AlphaFoldDB" id="U1Y8R4"/>
<dbReference type="STRING" id="649747.HMPREF0083_03285"/>
<dbReference type="Proteomes" id="UP000016511">
    <property type="component" value="Unassembled WGS sequence"/>
</dbReference>
<comment type="caution">
    <text evidence="1">The sequence shown here is derived from an EMBL/GenBank/DDBJ whole genome shotgun (WGS) entry which is preliminary data.</text>
</comment>
<evidence type="ECO:0000313" key="2">
    <source>
        <dbReference type="Proteomes" id="UP000016511"/>
    </source>
</evidence>
<name>U1Y8R4_ANEAE</name>
<keyword evidence="2" id="KW-1185">Reference proteome</keyword>
<reference evidence="1 2" key="1">
    <citation type="submission" date="2013-08" db="EMBL/GenBank/DDBJ databases">
        <authorList>
            <person name="Weinstock G."/>
            <person name="Sodergren E."/>
            <person name="Wylie T."/>
            <person name="Fulton L."/>
            <person name="Fulton R."/>
            <person name="Fronick C."/>
            <person name="O'Laughlin M."/>
            <person name="Godfrey J."/>
            <person name="Miner T."/>
            <person name="Herter B."/>
            <person name="Appelbaum E."/>
            <person name="Cordes M."/>
            <person name="Lek S."/>
            <person name="Wollam A."/>
            <person name="Pepin K.H."/>
            <person name="Palsikar V.B."/>
            <person name="Mitreva M."/>
            <person name="Wilson R.K."/>
        </authorList>
    </citation>
    <scope>NUCLEOTIDE SEQUENCE [LARGE SCALE GENOMIC DNA]</scope>
    <source>
        <strain evidence="1 2">ATCC 12856</strain>
    </source>
</reference>
<dbReference type="EMBL" id="AWSJ01000200">
    <property type="protein sequence ID" value="ERI08557.1"/>
    <property type="molecule type" value="Genomic_DNA"/>
</dbReference>
<dbReference type="HOGENOM" id="CLU_3211710_0_0_9"/>
<evidence type="ECO:0000313" key="1">
    <source>
        <dbReference type="EMBL" id="ERI08557.1"/>
    </source>
</evidence>
<organism evidence="1 2">
    <name type="scientific">Aneurinibacillus aneurinilyticus ATCC 12856</name>
    <dbReference type="NCBI Taxonomy" id="649747"/>
    <lineage>
        <taxon>Bacteria</taxon>
        <taxon>Bacillati</taxon>
        <taxon>Bacillota</taxon>
        <taxon>Bacilli</taxon>
        <taxon>Bacillales</taxon>
        <taxon>Paenibacillaceae</taxon>
        <taxon>Aneurinibacillus group</taxon>
        <taxon>Aneurinibacillus</taxon>
    </lineage>
</organism>
<gene>
    <name evidence="1" type="ORF">HMPREF0083_03285</name>
</gene>